<gene>
    <name evidence="12" type="ORF">ABID46_002224</name>
</gene>
<evidence type="ECO:0000256" key="8">
    <source>
        <dbReference type="ARBA" id="ARBA00047599"/>
    </source>
</evidence>
<keyword evidence="6" id="KW-0560">Oxidoreductase</keyword>
<evidence type="ECO:0000313" key="13">
    <source>
        <dbReference type="Proteomes" id="UP001549146"/>
    </source>
</evidence>
<feature type="domain" description="FAD/NAD(P)-binding" evidence="10">
    <location>
        <begin position="10"/>
        <end position="327"/>
    </location>
</feature>
<keyword evidence="9" id="KW-0812">Transmembrane</keyword>
<evidence type="ECO:0000256" key="3">
    <source>
        <dbReference type="ARBA" id="ARBA00022630"/>
    </source>
</evidence>
<evidence type="ECO:0000256" key="7">
    <source>
        <dbReference type="ARBA" id="ARBA00023027"/>
    </source>
</evidence>
<dbReference type="PANTHER" id="PTHR43706">
    <property type="entry name" value="NADH DEHYDROGENASE"/>
    <property type="match status" value="1"/>
</dbReference>
<feature type="transmembrane region" description="Helical" evidence="9">
    <location>
        <begin position="371"/>
        <end position="391"/>
    </location>
</feature>
<keyword evidence="7" id="KW-0520">NAD</keyword>
<evidence type="ECO:0000256" key="4">
    <source>
        <dbReference type="ARBA" id="ARBA00022827"/>
    </source>
</evidence>
<evidence type="ECO:0000256" key="1">
    <source>
        <dbReference type="ARBA" id="ARBA00005272"/>
    </source>
</evidence>
<comment type="catalytic activity">
    <reaction evidence="8">
        <text>a quinone + NADH + H(+) = a quinol + NAD(+)</text>
        <dbReference type="Rhea" id="RHEA:46160"/>
        <dbReference type="ChEBI" id="CHEBI:15378"/>
        <dbReference type="ChEBI" id="CHEBI:24646"/>
        <dbReference type="ChEBI" id="CHEBI:57540"/>
        <dbReference type="ChEBI" id="CHEBI:57945"/>
        <dbReference type="ChEBI" id="CHEBI:132124"/>
        <dbReference type="EC" id="1.6.5.9"/>
    </reaction>
</comment>
<dbReference type="Proteomes" id="UP001549146">
    <property type="component" value="Unassembled WGS sequence"/>
</dbReference>
<reference evidence="12 13" key="1">
    <citation type="submission" date="2024-06" db="EMBL/GenBank/DDBJ databases">
        <title>Genomic Encyclopedia of Type Strains, Phase IV (KMG-IV): sequencing the most valuable type-strain genomes for metagenomic binning, comparative biology and taxonomic classification.</title>
        <authorList>
            <person name="Goeker M."/>
        </authorList>
    </citation>
    <scope>NUCLEOTIDE SEQUENCE [LARGE SCALE GENOMIC DNA]</scope>
    <source>
        <strain evidence="12 13">DSM 29388</strain>
    </source>
</reference>
<name>A0ABV2LVR8_9FLAO</name>
<keyword evidence="9" id="KW-0472">Membrane</keyword>
<feature type="domain" description="External alternative NADH-ubiquinone oxidoreductase-like C-terminal" evidence="11">
    <location>
        <begin position="351"/>
        <end position="406"/>
    </location>
</feature>
<proteinExistence type="inferred from homology"/>
<sequence>MNIPDINLKRIVIIGGGFGGLRLAKKLSTQNYQVVLLDKHNYHAFQPLLYQVATAGLEPDSIAHAIRQIFAKKQNFFFRIAQVQSINPETQILSSNIGDLHYDYLVIATGSETNYYGNVNIAKNAMPMKSIPEALDLRSLMLQNLEAALLTNDLDERYRLMNYVIVGGGPTGVELAGAMGELKKHVLPHDYPDLDIRRMNVHLIQGSDRLLPSMSQHASDHAFKYLEELGVQVWFNMTVKDYDGQIITTDKRPFEATTLIWAAGVKGTLISGIEGDGVVVGGRYSVNEFNQVKGFENIFAIGDVSLMMTEEKPKGDPMVAQVAIQQGKLLAKNFENLKNNRALIPFKYKDKGSMATIGRDKAVVDLPNWKFAGWFAWFVWMFIHLVSLVGFRNKMIALMNWIIQYFQYNKSVRLIIRPFKGRHGDETDDPNLF</sequence>
<comment type="caution">
    <text evidence="12">The sequence shown here is derived from an EMBL/GenBank/DDBJ whole genome shotgun (WGS) entry which is preliminary data.</text>
</comment>
<dbReference type="EC" id="1.6.5.9" evidence="2"/>
<dbReference type="RefSeq" id="WP_354510045.1">
    <property type="nucleotide sequence ID" value="NZ_JBEPMO010000016.1"/>
</dbReference>
<dbReference type="Gene3D" id="3.50.50.100">
    <property type="match status" value="1"/>
</dbReference>
<dbReference type="PRINTS" id="PR00368">
    <property type="entry name" value="FADPNR"/>
</dbReference>
<evidence type="ECO:0000256" key="6">
    <source>
        <dbReference type="ARBA" id="ARBA00023002"/>
    </source>
</evidence>
<keyword evidence="5" id="KW-0809">Transit peptide</keyword>
<dbReference type="EMBL" id="JBEPMO010000016">
    <property type="protein sequence ID" value="MET3732634.1"/>
    <property type="molecule type" value="Genomic_DNA"/>
</dbReference>
<dbReference type="Pfam" id="PF07992">
    <property type="entry name" value="Pyr_redox_2"/>
    <property type="match status" value="1"/>
</dbReference>
<evidence type="ECO:0000256" key="5">
    <source>
        <dbReference type="ARBA" id="ARBA00022946"/>
    </source>
</evidence>
<dbReference type="InterPro" id="IPR045024">
    <property type="entry name" value="NDH-2"/>
</dbReference>
<evidence type="ECO:0000259" key="10">
    <source>
        <dbReference type="Pfam" id="PF07992"/>
    </source>
</evidence>
<keyword evidence="4" id="KW-0274">FAD</keyword>
<evidence type="ECO:0000256" key="2">
    <source>
        <dbReference type="ARBA" id="ARBA00012637"/>
    </source>
</evidence>
<evidence type="ECO:0000259" key="11">
    <source>
        <dbReference type="Pfam" id="PF22366"/>
    </source>
</evidence>
<dbReference type="InterPro" id="IPR023753">
    <property type="entry name" value="FAD/NAD-binding_dom"/>
</dbReference>
<dbReference type="InterPro" id="IPR036188">
    <property type="entry name" value="FAD/NAD-bd_sf"/>
</dbReference>
<dbReference type="Pfam" id="PF22366">
    <property type="entry name" value="NDH2_C"/>
    <property type="match status" value="1"/>
</dbReference>
<keyword evidence="3" id="KW-0285">Flavoprotein</keyword>
<dbReference type="PANTHER" id="PTHR43706:SF47">
    <property type="entry name" value="EXTERNAL NADH-UBIQUINONE OXIDOREDUCTASE 1, MITOCHONDRIAL-RELATED"/>
    <property type="match status" value="1"/>
</dbReference>
<dbReference type="InterPro" id="IPR054585">
    <property type="entry name" value="NDH2-like_C"/>
</dbReference>
<dbReference type="PRINTS" id="PR00411">
    <property type="entry name" value="PNDRDTASEI"/>
</dbReference>
<evidence type="ECO:0000256" key="9">
    <source>
        <dbReference type="SAM" id="Phobius"/>
    </source>
</evidence>
<keyword evidence="13" id="KW-1185">Reference proteome</keyword>
<comment type="similarity">
    <text evidence="1">Belongs to the NADH dehydrogenase family.</text>
</comment>
<dbReference type="SUPFAM" id="SSF51905">
    <property type="entry name" value="FAD/NAD(P)-binding domain"/>
    <property type="match status" value="1"/>
</dbReference>
<keyword evidence="9" id="KW-1133">Transmembrane helix</keyword>
<protein>
    <recommendedName>
        <fullName evidence="2">NADH:ubiquinone reductase (non-electrogenic)</fullName>
        <ecNumber evidence="2">1.6.5.9</ecNumber>
    </recommendedName>
</protein>
<accession>A0ABV2LVR8</accession>
<evidence type="ECO:0000313" key="12">
    <source>
        <dbReference type="EMBL" id="MET3732634.1"/>
    </source>
</evidence>
<organism evidence="12 13">
    <name type="scientific">Moheibacter stercoris</name>
    <dbReference type="NCBI Taxonomy" id="1628251"/>
    <lineage>
        <taxon>Bacteria</taxon>
        <taxon>Pseudomonadati</taxon>
        <taxon>Bacteroidota</taxon>
        <taxon>Flavobacteriia</taxon>
        <taxon>Flavobacteriales</taxon>
        <taxon>Weeksellaceae</taxon>
        <taxon>Moheibacter</taxon>
    </lineage>
</organism>